<gene>
    <name evidence="3" type="ORF">SAMN05216243_3282</name>
</gene>
<feature type="domain" description="Core-binding (CB)" evidence="2">
    <location>
        <begin position="489"/>
        <end position="579"/>
    </location>
</feature>
<organism evidence="3 4">
    <name type="scientific">Sediminibacillus albus</name>
    <dbReference type="NCBI Taxonomy" id="407036"/>
    <lineage>
        <taxon>Bacteria</taxon>
        <taxon>Bacillati</taxon>
        <taxon>Bacillota</taxon>
        <taxon>Bacilli</taxon>
        <taxon>Bacillales</taxon>
        <taxon>Bacillaceae</taxon>
        <taxon>Sediminibacillus</taxon>
    </lineage>
</organism>
<dbReference type="Proteomes" id="UP000198694">
    <property type="component" value="Unassembled WGS sequence"/>
</dbReference>
<name>A0A1G9C6P8_9BACI</name>
<keyword evidence="1" id="KW-0238">DNA-binding</keyword>
<protein>
    <submittedName>
        <fullName evidence="3">SEC-C motif-containing protein</fullName>
    </submittedName>
</protein>
<dbReference type="AlphaFoldDB" id="A0A1G9C6P8"/>
<dbReference type="GO" id="GO:0003677">
    <property type="term" value="F:DNA binding"/>
    <property type="evidence" value="ECO:0007669"/>
    <property type="project" value="UniProtKB-UniRule"/>
</dbReference>
<dbReference type="EMBL" id="FNFL01000007">
    <property type="protein sequence ID" value="SDK47358.1"/>
    <property type="molecule type" value="Genomic_DNA"/>
</dbReference>
<dbReference type="Pfam" id="PF02810">
    <property type="entry name" value="SEC-C"/>
    <property type="match status" value="1"/>
</dbReference>
<dbReference type="InterPro" id="IPR044068">
    <property type="entry name" value="CB"/>
</dbReference>
<evidence type="ECO:0000259" key="2">
    <source>
        <dbReference type="PROSITE" id="PS51900"/>
    </source>
</evidence>
<reference evidence="3 4" key="1">
    <citation type="submission" date="2016-10" db="EMBL/GenBank/DDBJ databases">
        <authorList>
            <person name="de Groot N.N."/>
        </authorList>
    </citation>
    <scope>NUCLEOTIDE SEQUENCE [LARGE SCALE GENOMIC DNA]</scope>
    <source>
        <strain evidence="3 4">CGMCC 1.6502</strain>
    </source>
</reference>
<evidence type="ECO:0000313" key="4">
    <source>
        <dbReference type="Proteomes" id="UP000198694"/>
    </source>
</evidence>
<evidence type="ECO:0000313" key="3">
    <source>
        <dbReference type="EMBL" id="SDK47358.1"/>
    </source>
</evidence>
<dbReference type="Gene3D" id="3.10.450.50">
    <property type="match status" value="1"/>
</dbReference>
<dbReference type="SUPFAM" id="SSF103642">
    <property type="entry name" value="Sec-C motif"/>
    <property type="match status" value="1"/>
</dbReference>
<sequence length="610" mass="70795">MKVGRNDPCPCGSGKKHKKCCMKKNHIIRLQNVKEERFYQQKHTLVNQLHDFILEQVPPSVYHPLEAQFKKRTSHKLGKNQRGFFNFWLYFFNRYKNGLRGIEWFLAENERRLSDEEKQMAQRWAQMKPQLIEAVGESERDALFRDYFSGEIINVPKTNENLPQFFPWNGTLALLEPVEGAYYFNGVRTLVQPKHFQHAATYTKQLINETGHDLDQVLTDYYPEILTTLLEGPEAEEREDQEVITYTYMFLLNDKEKAETLLYNDEDFGIDQWEETHKKLTWQSNIQAFTDNETEGQVRLSEVNATLVIENQSLTFTTNDLATAHQFLQKVQKADGAITLVEDFEQRFRLPVQADSKQLAISYDEGVPEYFALYAHNALHTDIDKPIPMYQNQSLQQLVLSGQAALAEEWLKQAEYDLYKAVYEKYGAVEITADFNTVRKELGLELSPFVTGGESRHSSIQQVYAGQSEVADDGADKLIYEKLGFTPETAHTFYAKDLIAFYQEKTDGKSESTERKYRSRLIDIRQMLETSSKQSWEECDLAFWQSLLLEDFLVQNKDATKSMVKDMVTTVKALTKWLAKENKWTIDKQVAEEAKDYQSLMLEALETAKA</sequence>
<evidence type="ECO:0000256" key="1">
    <source>
        <dbReference type="PROSITE-ProRule" id="PRU01248"/>
    </source>
</evidence>
<dbReference type="STRING" id="407036.SAMN05216243_3282"/>
<dbReference type="PROSITE" id="PS51900">
    <property type="entry name" value="CB"/>
    <property type="match status" value="1"/>
</dbReference>
<keyword evidence="4" id="KW-1185">Reference proteome</keyword>
<dbReference type="OrthoDB" id="6399948at2"/>
<dbReference type="InterPro" id="IPR004027">
    <property type="entry name" value="SEC_C_motif"/>
</dbReference>
<proteinExistence type="predicted"/>
<accession>A0A1G9C6P8</accession>
<dbReference type="RefSeq" id="WP_093216467.1">
    <property type="nucleotide sequence ID" value="NZ_FNFL01000007.1"/>
</dbReference>